<comment type="similarity">
    <text evidence="1">Belongs to the DSD1 family.</text>
</comment>
<dbReference type="PANTHER" id="PTHR28004:SF2">
    <property type="entry name" value="D-SERINE DEHYDRATASE"/>
    <property type="match status" value="1"/>
</dbReference>
<feature type="domain" description="D-serine dehydratase-like" evidence="3">
    <location>
        <begin position="285"/>
        <end position="376"/>
    </location>
</feature>
<evidence type="ECO:0000313" key="5">
    <source>
        <dbReference type="Proteomes" id="UP000599109"/>
    </source>
</evidence>
<dbReference type="SMART" id="SM01119">
    <property type="entry name" value="D-ser_dehydrat"/>
    <property type="match status" value="1"/>
</dbReference>
<dbReference type="RefSeq" id="WP_201675614.1">
    <property type="nucleotide sequence ID" value="NZ_JAEQNE010000004.1"/>
</dbReference>
<organism evidence="4 5">
    <name type="scientific">Ramlibacter monticola</name>
    <dbReference type="NCBI Taxonomy" id="1926872"/>
    <lineage>
        <taxon>Bacteria</taxon>
        <taxon>Pseudomonadati</taxon>
        <taxon>Pseudomonadota</taxon>
        <taxon>Betaproteobacteria</taxon>
        <taxon>Burkholderiales</taxon>
        <taxon>Comamonadaceae</taxon>
        <taxon>Ramlibacter</taxon>
    </lineage>
</organism>
<protein>
    <submittedName>
        <fullName evidence="4">DSD1 family PLP-dependent enzyme</fullName>
    </submittedName>
</protein>
<dbReference type="InterPro" id="IPR026956">
    <property type="entry name" value="D-ser_dehydrat-like_dom"/>
</dbReference>
<name>A0A936Z119_9BURK</name>
<sequence>MPHSTKAPLSENLIRLVGQPVAAIDTPALVVDLDAMQRNLGRMAEFARKHDIRWRPHAKMHKSSALARLQMQAGAVGICVQKTAEAEAMVAAGIHHVYISNEVVAPAKLARVAELAHRLAVENGRLAIAVDSLEGVGRLANAMNDRRHGGPPAVIDVFVEIDVGQGRCGVPPGRPALELALEIRRHPALRFAGLQAYHGKAQHLPTPQARREAIARVVQDVQLARGLIEREGIPVDLVTGAGTGSMVCEAASGVYGELQAGSFLFMDADYAANERDPAQPQFEHALFVKSQVMSAGPHHAVCDAGHKSHAIDSGLPRVLALEPTGELEYLNGGDEHGILKPAGANQRVPRLDETIWLIPGHCDPTVNLHNHLIGVVGGLERGRVDKIIRVDARAALT</sequence>
<dbReference type="GO" id="GO:0036088">
    <property type="term" value="P:D-serine catabolic process"/>
    <property type="evidence" value="ECO:0007669"/>
    <property type="project" value="TreeGrafter"/>
</dbReference>
<comment type="caution">
    <text evidence="4">The sequence shown here is derived from an EMBL/GenBank/DDBJ whole genome shotgun (WGS) entry which is preliminary data.</text>
</comment>
<dbReference type="Pfam" id="PF01168">
    <property type="entry name" value="Ala_racemase_N"/>
    <property type="match status" value="1"/>
</dbReference>
<dbReference type="Gene3D" id="3.20.20.10">
    <property type="entry name" value="Alanine racemase"/>
    <property type="match status" value="1"/>
</dbReference>
<dbReference type="InterPro" id="IPR029066">
    <property type="entry name" value="PLP-binding_barrel"/>
</dbReference>
<evidence type="ECO:0000256" key="2">
    <source>
        <dbReference type="ARBA" id="ARBA00023239"/>
    </source>
</evidence>
<dbReference type="InterPro" id="IPR051466">
    <property type="entry name" value="D-amino_acid_metab_enzyme"/>
</dbReference>
<dbReference type="Pfam" id="PF14031">
    <property type="entry name" value="D-ser_dehydrat"/>
    <property type="match status" value="1"/>
</dbReference>
<evidence type="ECO:0000259" key="3">
    <source>
        <dbReference type="SMART" id="SM01119"/>
    </source>
</evidence>
<dbReference type="InterPro" id="IPR001608">
    <property type="entry name" value="Ala_racemase_N"/>
</dbReference>
<dbReference type="Gene3D" id="2.40.37.20">
    <property type="entry name" value="D-serine dehydratase-like domain"/>
    <property type="match status" value="1"/>
</dbReference>
<dbReference type="SUPFAM" id="SSF51419">
    <property type="entry name" value="PLP-binding barrel"/>
    <property type="match status" value="1"/>
</dbReference>
<dbReference type="EMBL" id="JAEQNE010000004">
    <property type="protein sequence ID" value="MBL0392945.1"/>
    <property type="molecule type" value="Genomic_DNA"/>
</dbReference>
<keyword evidence="2" id="KW-0456">Lyase</keyword>
<evidence type="ECO:0000313" key="4">
    <source>
        <dbReference type="EMBL" id="MBL0392945.1"/>
    </source>
</evidence>
<dbReference type="PANTHER" id="PTHR28004">
    <property type="entry name" value="ZGC:162816-RELATED"/>
    <property type="match status" value="1"/>
</dbReference>
<reference evidence="4 5" key="1">
    <citation type="journal article" date="2017" name="Int. J. Syst. Evol. Microbiol.">
        <title>Ramlibacter monticola sp. nov., isolated from forest soil.</title>
        <authorList>
            <person name="Chaudhary D.K."/>
            <person name="Kim J."/>
        </authorList>
    </citation>
    <scope>NUCLEOTIDE SEQUENCE [LARGE SCALE GENOMIC DNA]</scope>
    <source>
        <strain evidence="4 5">KACC 19175</strain>
    </source>
</reference>
<dbReference type="CDD" id="cd06819">
    <property type="entry name" value="PLPDE_III_LS_D-TA"/>
    <property type="match status" value="1"/>
</dbReference>
<dbReference type="Proteomes" id="UP000599109">
    <property type="component" value="Unassembled WGS sequence"/>
</dbReference>
<dbReference type="InterPro" id="IPR042208">
    <property type="entry name" value="D-ser_dehydrat-like_sf"/>
</dbReference>
<keyword evidence="5" id="KW-1185">Reference proteome</keyword>
<dbReference type="GO" id="GO:0008721">
    <property type="term" value="F:D-serine ammonia-lyase activity"/>
    <property type="evidence" value="ECO:0007669"/>
    <property type="project" value="TreeGrafter"/>
</dbReference>
<dbReference type="AlphaFoldDB" id="A0A936Z119"/>
<gene>
    <name evidence="4" type="ORF">JJ685_17535</name>
</gene>
<accession>A0A936Z119</accession>
<proteinExistence type="inferred from homology"/>
<evidence type="ECO:0000256" key="1">
    <source>
        <dbReference type="ARBA" id="ARBA00005323"/>
    </source>
</evidence>